<dbReference type="EMBL" id="SNWQ01000008">
    <property type="protein sequence ID" value="TDO47994.1"/>
    <property type="molecule type" value="Genomic_DNA"/>
</dbReference>
<feature type="domain" description="ANTAR" evidence="1">
    <location>
        <begin position="10"/>
        <end position="56"/>
    </location>
</feature>
<evidence type="ECO:0000313" key="3">
    <source>
        <dbReference type="Proteomes" id="UP000295388"/>
    </source>
</evidence>
<evidence type="ECO:0000313" key="2">
    <source>
        <dbReference type="EMBL" id="TDO47994.1"/>
    </source>
</evidence>
<accession>A0A4R6KHN3</accession>
<comment type="caution">
    <text evidence="2">The sequence shown here is derived from an EMBL/GenBank/DDBJ whole genome shotgun (WGS) entry which is preliminary data.</text>
</comment>
<dbReference type="Proteomes" id="UP000295388">
    <property type="component" value="Unassembled WGS sequence"/>
</dbReference>
<name>A0A4R6KHN3_9ACTN</name>
<keyword evidence="3" id="KW-1185">Reference proteome</keyword>
<dbReference type="InterPro" id="IPR005561">
    <property type="entry name" value="ANTAR"/>
</dbReference>
<proteinExistence type="predicted"/>
<evidence type="ECO:0000259" key="1">
    <source>
        <dbReference type="Pfam" id="PF03861"/>
    </source>
</evidence>
<dbReference type="Gene3D" id="1.10.10.10">
    <property type="entry name" value="Winged helix-like DNA-binding domain superfamily/Winged helix DNA-binding domain"/>
    <property type="match status" value="1"/>
</dbReference>
<gene>
    <name evidence="2" type="ORF">EV643_108311</name>
</gene>
<reference evidence="2 3" key="1">
    <citation type="submission" date="2019-03" db="EMBL/GenBank/DDBJ databases">
        <title>Genomic Encyclopedia of Type Strains, Phase III (KMG-III): the genomes of soil and plant-associated and newly described type strains.</title>
        <authorList>
            <person name="Whitman W."/>
        </authorList>
    </citation>
    <scope>NUCLEOTIDE SEQUENCE [LARGE SCALE GENOMIC DNA]</scope>
    <source>
        <strain evidence="2 3">VKM Ac-2527</strain>
    </source>
</reference>
<dbReference type="InterPro" id="IPR036388">
    <property type="entry name" value="WH-like_DNA-bd_sf"/>
</dbReference>
<organism evidence="2 3">
    <name type="scientific">Kribbella caucasensis</name>
    <dbReference type="NCBI Taxonomy" id="2512215"/>
    <lineage>
        <taxon>Bacteria</taxon>
        <taxon>Bacillati</taxon>
        <taxon>Actinomycetota</taxon>
        <taxon>Actinomycetes</taxon>
        <taxon>Propionibacteriales</taxon>
        <taxon>Kribbellaceae</taxon>
        <taxon>Kribbella</taxon>
    </lineage>
</organism>
<sequence>MIPSHSVEPATRPCLKQATALLTEWFGVTASQADALIATCARNCRRSPKAVAEVLVHQVWRGDGIYLDPAVARTLEHALRKLPEVVAASMDSEVAIGPRGDRTVSSAVCGFRLPGRRPASDPGVEVRC</sequence>
<dbReference type="Pfam" id="PF03861">
    <property type="entry name" value="ANTAR"/>
    <property type="match status" value="1"/>
</dbReference>
<protein>
    <recommendedName>
        <fullName evidence="1">ANTAR domain-containing protein</fullName>
    </recommendedName>
</protein>
<dbReference type="AlphaFoldDB" id="A0A4R6KHN3"/>